<sequence>MRMKSIDKWQWDSKGVAVEQRRLLNGRSRFFHDDELLQAMLLRYIGVRWSVHLKATLTDFRSTIGVWKSASAPVSPRDQERRNYFLSGPQLQSDCTVESIRTDHFQDKIFLEQLPSTVAEVRGSYDDDRIEKGDTRESSLQMTQTLLHTLATEIIIKRALGQEMTVVRTDFASFGPSLPHLTITTVLKALGVSYGWVDFFRRQLEAPVKFMEDGPNPSVHIRKRGTPPSSPMSDFMAEAVLFCLDFSFNQQTDGARMYRMHDDIWLWGSEKNCIAGWDVMIKFAQLTGLGFSREKTGSVTITRRVSQATQTPSPLPHGNICWGFLKLDAAIGRFLVDQDLIEKHIEELRLQLEACKSVIEYLQAWNVYGVRFFANNMGTPANCFGLMHVEMMLKTFRGIQTRLFGSAEYSAIAGSAVNDVTSTLQKMIKERFGVDVPEGYFFYPTTLGGLDLKNPFITLGLIQKSITKKPESIMDYFFREENADYLKAKTHYEKFIVPAQENLSKKDLAKIKFAGARFMSLAEFCRNREQTSELLGRVYKSLMREPAEQPVIFTPDISGTLSRKDWDGYTHYHQRVIQLYANDIIPRFSGLNIVQQGWLPTGMVSMFRESRFQWKD</sequence>
<protein>
    <recommendedName>
        <fullName evidence="3">Reverse transcriptase domain-containing protein</fullName>
    </recommendedName>
</protein>
<comment type="caution">
    <text evidence="1">The sequence shown here is derived from an EMBL/GenBank/DDBJ whole genome shotgun (WGS) entry which is preliminary data.</text>
</comment>
<evidence type="ECO:0000313" key="2">
    <source>
        <dbReference type="Proteomes" id="UP001595075"/>
    </source>
</evidence>
<organism evidence="1 2">
    <name type="scientific">Oculimacula yallundae</name>
    <dbReference type="NCBI Taxonomy" id="86028"/>
    <lineage>
        <taxon>Eukaryota</taxon>
        <taxon>Fungi</taxon>
        <taxon>Dikarya</taxon>
        <taxon>Ascomycota</taxon>
        <taxon>Pezizomycotina</taxon>
        <taxon>Leotiomycetes</taxon>
        <taxon>Helotiales</taxon>
        <taxon>Ploettnerulaceae</taxon>
        <taxon>Oculimacula</taxon>
    </lineage>
</organism>
<dbReference type="EMBL" id="JAZHXI010000009">
    <property type="protein sequence ID" value="KAL2068037.1"/>
    <property type="molecule type" value="Genomic_DNA"/>
</dbReference>
<gene>
    <name evidence="1" type="ORF">VTL71DRAFT_16135</name>
</gene>
<proteinExistence type="predicted"/>
<dbReference type="PANTHER" id="PTHR37015">
    <property type="entry name" value="REVERSE TRANSCRIPTASE DOMAIN-CONTAINING PROTEIN"/>
    <property type="match status" value="1"/>
</dbReference>
<evidence type="ECO:0008006" key="3">
    <source>
        <dbReference type="Google" id="ProtNLM"/>
    </source>
</evidence>
<dbReference type="PANTHER" id="PTHR37015:SF2">
    <property type="entry name" value="REVERSE TRANSCRIPTASE DOMAIN-CONTAINING PROTEIN"/>
    <property type="match status" value="1"/>
</dbReference>
<accession>A0ABR4CEB2</accession>
<evidence type="ECO:0000313" key="1">
    <source>
        <dbReference type="EMBL" id="KAL2068037.1"/>
    </source>
</evidence>
<dbReference type="Proteomes" id="UP001595075">
    <property type="component" value="Unassembled WGS sequence"/>
</dbReference>
<reference evidence="1 2" key="1">
    <citation type="journal article" date="2024" name="Commun. Biol.">
        <title>Comparative genomic analysis of thermophilic fungi reveals convergent evolutionary adaptations and gene losses.</title>
        <authorList>
            <person name="Steindorff A.S."/>
            <person name="Aguilar-Pontes M.V."/>
            <person name="Robinson A.J."/>
            <person name="Andreopoulos B."/>
            <person name="LaButti K."/>
            <person name="Kuo A."/>
            <person name="Mondo S."/>
            <person name="Riley R."/>
            <person name="Otillar R."/>
            <person name="Haridas S."/>
            <person name="Lipzen A."/>
            <person name="Grimwood J."/>
            <person name="Schmutz J."/>
            <person name="Clum A."/>
            <person name="Reid I.D."/>
            <person name="Moisan M.C."/>
            <person name="Butler G."/>
            <person name="Nguyen T.T.M."/>
            <person name="Dewar K."/>
            <person name="Conant G."/>
            <person name="Drula E."/>
            <person name="Henrissat B."/>
            <person name="Hansel C."/>
            <person name="Singer S."/>
            <person name="Hutchinson M.I."/>
            <person name="de Vries R.P."/>
            <person name="Natvig D.O."/>
            <person name="Powell A.J."/>
            <person name="Tsang A."/>
            <person name="Grigoriev I.V."/>
        </authorList>
    </citation>
    <scope>NUCLEOTIDE SEQUENCE [LARGE SCALE GENOMIC DNA]</scope>
    <source>
        <strain evidence="1 2">CBS 494.80</strain>
    </source>
</reference>
<name>A0ABR4CEB2_9HELO</name>
<keyword evidence="2" id="KW-1185">Reference proteome</keyword>